<name>A0AA38L2M2_9AGAR</name>
<feature type="region of interest" description="Disordered" evidence="6">
    <location>
        <begin position="1"/>
        <end position="35"/>
    </location>
</feature>
<dbReference type="InterPro" id="IPR011701">
    <property type="entry name" value="MFS"/>
</dbReference>
<comment type="subcellular location">
    <subcellularLocation>
        <location evidence="1">Membrane</location>
        <topology evidence="1">Multi-pass membrane protein</topology>
    </subcellularLocation>
</comment>
<feature type="transmembrane region" description="Helical" evidence="7">
    <location>
        <begin position="150"/>
        <end position="172"/>
    </location>
</feature>
<dbReference type="AlphaFoldDB" id="A0AA38L2M2"/>
<feature type="transmembrane region" description="Helical" evidence="7">
    <location>
        <begin position="184"/>
        <end position="206"/>
    </location>
</feature>
<dbReference type="EMBL" id="MU793496">
    <property type="protein sequence ID" value="KAJ3782152.1"/>
    <property type="molecule type" value="Genomic_DNA"/>
</dbReference>
<dbReference type="InterPro" id="IPR036259">
    <property type="entry name" value="MFS_trans_sf"/>
</dbReference>
<comment type="caution">
    <text evidence="8">The sequence shown here is derived from an EMBL/GenBank/DDBJ whole genome shotgun (WGS) entry which is preliminary data.</text>
</comment>
<keyword evidence="9" id="KW-1185">Reference proteome</keyword>
<keyword evidence="4 7" id="KW-1133">Transmembrane helix</keyword>
<organism evidence="8 9">
    <name type="scientific">Lentinula aff. detonsa</name>
    <dbReference type="NCBI Taxonomy" id="2804958"/>
    <lineage>
        <taxon>Eukaryota</taxon>
        <taxon>Fungi</taxon>
        <taxon>Dikarya</taxon>
        <taxon>Basidiomycota</taxon>
        <taxon>Agaricomycotina</taxon>
        <taxon>Agaricomycetes</taxon>
        <taxon>Agaricomycetidae</taxon>
        <taxon>Agaricales</taxon>
        <taxon>Marasmiineae</taxon>
        <taxon>Omphalotaceae</taxon>
        <taxon>Lentinula</taxon>
    </lineage>
</organism>
<proteinExistence type="predicted"/>
<sequence>MSEAIHDTENVLETSSSRSKIDDEGDGEEELNATSVTDDELKRIQRKIDLRIMPWICLTYMFMRLNVNTVGNIAIVNTEQKHDIKTQLHLSPSQWAWVISCFYYTYMGIEPFSTLMMKKTSPSFWISRIMVSWGIVACCGAAVQDYGGLITVRTLLGATEGGFFPCILYYLAFWFRPEEITLRICFMLACINLFQSSGFISYGVAFADDRGHLSGWRWLFIIGPFPAPVRISLQVYTLFPEGLPPIILGLLTILVLPDYPDSKATANFLTERERHIIKERLYDGAPEKASRTWNTRQAIDVLWNPTFWSFAGIWVGNALGNPTPSFVLPTVIFELGFTNSNISNVLTVPTSVAIFLTLVTCAIMVRKDIWNPFCVAFVRKHVPAFDGRSQPTRYWTITVQLINLICCIVLMTVKQPIVRYIFILIARSASNTVVNILWPSRVAALRGTTAVGLGIALSNVLSNIDGLIGPLIFSSKWHVWP</sequence>
<evidence type="ECO:0000256" key="3">
    <source>
        <dbReference type="ARBA" id="ARBA00022692"/>
    </source>
</evidence>
<dbReference type="GO" id="GO:0022857">
    <property type="term" value="F:transmembrane transporter activity"/>
    <property type="evidence" value="ECO:0007669"/>
    <property type="project" value="InterPro"/>
</dbReference>
<evidence type="ECO:0000256" key="7">
    <source>
        <dbReference type="SAM" id="Phobius"/>
    </source>
</evidence>
<evidence type="ECO:0000256" key="4">
    <source>
        <dbReference type="ARBA" id="ARBA00022989"/>
    </source>
</evidence>
<evidence type="ECO:0000256" key="2">
    <source>
        <dbReference type="ARBA" id="ARBA00022448"/>
    </source>
</evidence>
<dbReference type="SUPFAM" id="SSF103473">
    <property type="entry name" value="MFS general substrate transporter"/>
    <property type="match status" value="1"/>
</dbReference>
<reference evidence="8" key="1">
    <citation type="submission" date="2022-08" db="EMBL/GenBank/DDBJ databases">
        <authorList>
            <consortium name="DOE Joint Genome Institute"/>
            <person name="Min B."/>
            <person name="Riley R."/>
            <person name="Sierra-Patev S."/>
            <person name="Naranjo-Ortiz M."/>
            <person name="Looney B."/>
            <person name="Konkel Z."/>
            <person name="Slot J.C."/>
            <person name="Sakamoto Y."/>
            <person name="Steenwyk J.L."/>
            <person name="Rokas A."/>
            <person name="Carro J."/>
            <person name="Camarero S."/>
            <person name="Ferreira P."/>
            <person name="Molpeceres G."/>
            <person name="Ruiz-Duenas F.J."/>
            <person name="Serrano A."/>
            <person name="Henrissat B."/>
            <person name="Drula E."/>
            <person name="Hughes K.W."/>
            <person name="Mata J.L."/>
            <person name="Ishikawa N.K."/>
            <person name="Vargas-Isla R."/>
            <person name="Ushijima S."/>
            <person name="Smith C.A."/>
            <person name="Ahrendt S."/>
            <person name="Andreopoulos W."/>
            <person name="He G."/>
            <person name="Labutti K."/>
            <person name="Lipzen A."/>
            <person name="Ng V."/>
            <person name="Sandor L."/>
            <person name="Barry K."/>
            <person name="Martinez A.T."/>
            <person name="Xiao Y."/>
            <person name="Gibbons J.G."/>
            <person name="Terashima K."/>
            <person name="Hibbett D.S."/>
            <person name="Grigoriev I.V."/>
        </authorList>
    </citation>
    <scope>NUCLEOTIDE SEQUENCE</scope>
    <source>
        <strain evidence="8">TFB10291</strain>
    </source>
</reference>
<evidence type="ECO:0000256" key="1">
    <source>
        <dbReference type="ARBA" id="ARBA00004141"/>
    </source>
</evidence>
<dbReference type="GO" id="GO:0016020">
    <property type="term" value="C:membrane"/>
    <property type="evidence" value="ECO:0007669"/>
    <property type="project" value="UniProtKB-SubCell"/>
</dbReference>
<feature type="transmembrane region" description="Helical" evidence="7">
    <location>
        <begin position="394"/>
        <end position="413"/>
    </location>
</feature>
<accession>A0AA38L2M2</accession>
<feature type="transmembrane region" description="Helical" evidence="7">
    <location>
        <begin position="52"/>
        <end position="75"/>
    </location>
</feature>
<keyword evidence="5 7" id="KW-0472">Membrane</keyword>
<keyword evidence="3 7" id="KW-0812">Transmembrane</keyword>
<keyword evidence="2" id="KW-0813">Transport</keyword>
<dbReference type="Gene3D" id="1.20.1250.20">
    <property type="entry name" value="MFS general substrate transporter like domains"/>
    <property type="match status" value="1"/>
</dbReference>
<gene>
    <name evidence="8" type="ORF">GGU10DRAFT_378872</name>
</gene>
<dbReference type="PANTHER" id="PTHR43791:SF51">
    <property type="entry name" value="MAJOR FACILITATOR SUPERFAMILY (MFS) PROFILE DOMAIN-CONTAINING PROTEIN"/>
    <property type="match status" value="1"/>
</dbReference>
<dbReference type="Proteomes" id="UP001163798">
    <property type="component" value="Unassembled WGS sequence"/>
</dbReference>
<feature type="transmembrane region" description="Helical" evidence="7">
    <location>
        <begin position="345"/>
        <end position="365"/>
    </location>
</feature>
<evidence type="ECO:0000313" key="9">
    <source>
        <dbReference type="Proteomes" id="UP001163798"/>
    </source>
</evidence>
<feature type="transmembrane region" description="Helical" evidence="7">
    <location>
        <begin position="95"/>
        <end position="113"/>
    </location>
</feature>
<feature type="transmembrane region" description="Helical" evidence="7">
    <location>
        <begin position="420"/>
        <end position="438"/>
    </location>
</feature>
<protein>
    <submittedName>
        <fullName evidence="8">Major facilitator superfamily domain-containing protein</fullName>
    </submittedName>
</protein>
<feature type="transmembrane region" description="Helical" evidence="7">
    <location>
        <begin position="125"/>
        <end position="144"/>
    </location>
</feature>
<dbReference type="Pfam" id="PF07690">
    <property type="entry name" value="MFS_1"/>
    <property type="match status" value="1"/>
</dbReference>
<dbReference type="PANTHER" id="PTHR43791">
    <property type="entry name" value="PERMEASE-RELATED"/>
    <property type="match status" value="1"/>
</dbReference>
<feature type="transmembrane region" description="Helical" evidence="7">
    <location>
        <begin position="450"/>
        <end position="473"/>
    </location>
</feature>
<evidence type="ECO:0000313" key="8">
    <source>
        <dbReference type="EMBL" id="KAJ3782152.1"/>
    </source>
</evidence>
<evidence type="ECO:0000256" key="5">
    <source>
        <dbReference type="ARBA" id="ARBA00023136"/>
    </source>
</evidence>
<evidence type="ECO:0000256" key="6">
    <source>
        <dbReference type="SAM" id="MobiDB-lite"/>
    </source>
</evidence>